<sequence length="89" mass="9684">MRHQNFCALLGGAHICVIRISARCWTVRINAHPTRRVAIYGDLGYCGSACQPPPRAAISATLLTHCVLCNDSKLCCALRLLFSVVATSR</sequence>
<reference evidence="2" key="1">
    <citation type="submission" date="2017-09" db="EMBL/GenBank/DDBJ databases">
        <authorList>
            <person name="Varghese N."/>
            <person name="Submissions S."/>
        </authorList>
    </citation>
    <scope>NUCLEOTIDE SEQUENCE [LARGE SCALE GENOMIC DNA]</scope>
    <source>
        <strain evidence="2">JKS000234</strain>
    </source>
</reference>
<accession>A0A286BVU1</accession>
<organism evidence="1 2">
    <name type="scientific">Candidatus Pantoea floridensis</name>
    <dbReference type="NCBI Taxonomy" id="1938870"/>
    <lineage>
        <taxon>Bacteria</taxon>
        <taxon>Pseudomonadati</taxon>
        <taxon>Pseudomonadota</taxon>
        <taxon>Gammaproteobacteria</taxon>
        <taxon>Enterobacterales</taxon>
        <taxon>Erwiniaceae</taxon>
        <taxon>Pantoea</taxon>
    </lineage>
</organism>
<evidence type="ECO:0000313" key="2">
    <source>
        <dbReference type="Proteomes" id="UP000219271"/>
    </source>
</evidence>
<proteinExistence type="predicted"/>
<dbReference type="AlphaFoldDB" id="A0A286BVU1"/>
<evidence type="ECO:0000313" key="1">
    <source>
        <dbReference type="EMBL" id="SOD38256.1"/>
    </source>
</evidence>
<dbReference type="EMBL" id="OCMY01000001">
    <property type="protein sequence ID" value="SOD38256.1"/>
    <property type="molecule type" value="Genomic_DNA"/>
</dbReference>
<keyword evidence="2" id="KW-1185">Reference proteome</keyword>
<dbReference type="Proteomes" id="UP000219271">
    <property type="component" value="Unassembled WGS sequence"/>
</dbReference>
<name>A0A286BVU1_9GAMM</name>
<protein>
    <submittedName>
        <fullName evidence="1">Uncharacterized protein</fullName>
    </submittedName>
</protein>
<gene>
    <name evidence="1" type="ORF">SAMN06273570_2651</name>
</gene>